<dbReference type="Proteomes" id="UP000315226">
    <property type="component" value="Unassembled WGS sequence"/>
</dbReference>
<protein>
    <submittedName>
        <fullName evidence="2">Uncharacterized protein</fullName>
    </submittedName>
</protein>
<gene>
    <name evidence="2" type="ORF">SGA01_02030</name>
</gene>
<evidence type="ECO:0000313" key="2">
    <source>
        <dbReference type="EMBL" id="GEB54598.1"/>
    </source>
</evidence>
<reference evidence="2 3" key="1">
    <citation type="submission" date="2019-06" db="EMBL/GenBank/DDBJ databases">
        <title>Whole genome shotgun sequence of Streptomyces gardneri NBRC 12865.</title>
        <authorList>
            <person name="Hosoyama A."/>
            <person name="Uohara A."/>
            <person name="Ohji S."/>
            <person name="Ichikawa N."/>
        </authorList>
    </citation>
    <scope>NUCLEOTIDE SEQUENCE [LARGE SCALE GENOMIC DNA]</scope>
    <source>
        <strain evidence="2 3">NBRC 12865</strain>
    </source>
</reference>
<dbReference type="EMBL" id="BJMN01000002">
    <property type="protein sequence ID" value="GEB54598.1"/>
    <property type="molecule type" value="Genomic_DNA"/>
</dbReference>
<sequence>MHGRPLHGGSFHGLLVAAARTVLVLLHRRLGLGVRMAGELERAHHGRVPGGTLEGQKPRGTHGLGPPGAGRLLRGGMTYFVLV</sequence>
<name>A0A4Y3RCK1_9ACTN</name>
<evidence type="ECO:0000256" key="1">
    <source>
        <dbReference type="SAM" id="MobiDB-lite"/>
    </source>
</evidence>
<evidence type="ECO:0000313" key="3">
    <source>
        <dbReference type="Proteomes" id="UP000315226"/>
    </source>
</evidence>
<proteinExistence type="predicted"/>
<accession>A0A4Y3RCK1</accession>
<organism evidence="2 3">
    <name type="scientific">Streptomyces gardneri</name>
    <dbReference type="NCBI Taxonomy" id="66892"/>
    <lineage>
        <taxon>Bacteria</taxon>
        <taxon>Bacillati</taxon>
        <taxon>Actinomycetota</taxon>
        <taxon>Actinomycetes</taxon>
        <taxon>Kitasatosporales</taxon>
        <taxon>Streptomycetaceae</taxon>
        <taxon>Streptomyces</taxon>
    </lineage>
</organism>
<comment type="caution">
    <text evidence="2">The sequence shown here is derived from an EMBL/GenBank/DDBJ whole genome shotgun (WGS) entry which is preliminary data.</text>
</comment>
<dbReference type="AlphaFoldDB" id="A0A4Y3RCK1"/>
<keyword evidence="3" id="KW-1185">Reference proteome</keyword>
<feature type="region of interest" description="Disordered" evidence="1">
    <location>
        <begin position="45"/>
        <end position="70"/>
    </location>
</feature>